<keyword evidence="1" id="KW-0812">Transmembrane</keyword>
<evidence type="ECO:0000313" key="4">
    <source>
        <dbReference type="Proteomes" id="UP000193377"/>
    </source>
</evidence>
<proteinExistence type="predicted"/>
<name>A0A1X2YR28_BIFAD</name>
<evidence type="ECO:0000313" key="2">
    <source>
        <dbReference type="EMBL" id="MCQ4793649.1"/>
    </source>
</evidence>
<evidence type="ECO:0000313" key="3">
    <source>
        <dbReference type="EMBL" id="OSG84619.1"/>
    </source>
</evidence>
<dbReference type="EMBL" id="LNKD01000008">
    <property type="protein sequence ID" value="OSG84619.1"/>
    <property type="molecule type" value="Genomic_DNA"/>
</dbReference>
<evidence type="ECO:0000256" key="1">
    <source>
        <dbReference type="SAM" id="Phobius"/>
    </source>
</evidence>
<comment type="caution">
    <text evidence="3">The sequence shown here is derived from an EMBL/GenBank/DDBJ whole genome shotgun (WGS) entry which is preliminary data.</text>
</comment>
<gene>
    <name evidence="3" type="ORF">B0487_2106</name>
    <name evidence="2" type="ORF">NE692_09320</name>
</gene>
<dbReference type="RefSeq" id="WP_085393539.1">
    <property type="nucleotide sequence ID" value="NZ_JAHOMQ010000004.1"/>
</dbReference>
<dbReference type="Proteomes" id="UP001206013">
    <property type="component" value="Unassembled WGS sequence"/>
</dbReference>
<dbReference type="Proteomes" id="UP000193377">
    <property type="component" value="Unassembled WGS sequence"/>
</dbReference>
<accession>A0A1X2YR28</accession>
<dbReference type="AlphaFoldDB" id="A0A1X2YR28"/>
<feature type="transmembrane region" description="Helical" evidence="1">
    <location>
        <begin position="73"/>
        <end position="94"/>
    </location>
</feature>
<keyword evidence="1" id="KW-0472">Membrane</keyword>
<keyword evidence="1" id="KW-1133">Transmembrane helix</keyword>
<dbReference type="EMBL" id="JANFYM010000012">
    <property type="protein sequence ID" value="MCQ4793649.1"/>
    <property type="molecule type" value="Genomic_DNA"/>
</dbReference>
<sequence>MGGTITLAGSSLESTYHKMFDTILSSSAGTVLTNIGLAAAVLLALGLIVGGICKALGRQNKLVQMFCPNIGRILVVLAVGFILAGPTFTIPAILKLIDWFVDAVGGSGKTYLGI</sequence>
<organism evidence="3 4">
    <name type="scientific">Bifidobacterium adolescentis</name>
    <dbReference type="NCBI Taxonomy" id="1680"/>
    <lineage>
        <taxon>Bacteria</taxon>
        <taxon>Bacillati</taxon>
        <taxon>Actinomycetota</taxon>
        <taxon>Actinomycetes</taxon>
        <taxon>Bifidobacteriales</taxon>
        <taxon>Bifidobacteriaceae</taxon>
        <taxon>Bifidobacterium</taxon>
    </lineage>
</organism>
<reference evidence="2" key="2">
    <citation type="submission" date="2022-06" db="EMBL/GenBank/DDBJ databases">
        <title>Isolation of gut microbiota from human fecal samples.</title>
        <authorList>
            <person name="Pamer E.G."/>
            <person name="Barat B."/>
            <person name="Waligurski E."/>
            <person name="Medina S."/>
            <person name="Paddock L."/>
            <person name="Mostad J."/>
        </authorList>
    </citation>
    <scope>NUCLEOTIDE SEQUENCE</scope>
    <source>
        <strain evidence="2">SL.1.01</strain>
    </source>
</reference>
<reference evidence="3 4" key="1">
    <citation type="journal article" date="2016" name="Sci. Rep.">
        <title>Evaluation of genetic diversity among strains of the human gut commensal Bifidobacterium adolescentis.</title>
        <authorList>
            <person name="Duranti S."/>
            <person name="Milani C."/>
            <person name="Lugli G.A."/>
            <person name="Mancabelli L."/>
            <person name="Turroni F."/>
            <person name="Ferrario C."/>
            <person name="Mangifesta M."/>
            <person name="Viappiani A."/>
            <person name="Sanchez B."/>
            <person name="Margolles A."/>
            <person name="van Sinderen D."/>
            <person name="Ventura M."/>
        </authorList>
    </citation>
    <scope>NUCLEOTIDE SEQUENCE [LARGE SCALE GENOMIC DNA]</scope>
    <source>
        <strain evidence="3 4">487B</strain>
    </source>
</reference>
<protein>
    <submittedName>
        <fullName evidence="3">Uncharacterized protein</fullName>
    </submittedName>
</protein>
<feature type="transmembrane region" description="Helical" evidence="1">
    <location>
        <begin position="31"/>
        <end position="52"/>
    </location>
</feature>